<evidence type="ECO:0000256" key="5">
    <source>
        <dbReference type="ARBA" id="ARBA00023012"/>
    </source>
</evidence>
<evidence type="ECO:0000256" key="3">
    <source>
        <dbReference type="ARBA" id="ARBA00022553"/>
    </source>
</evidence>
<evidence type="ECO:0000313" key="8">
    <source>
        <dbReference type="Proteomes" id="UP001500339"/>
    </source>
</evidence>
<dbReference type="InterPro" id="IPR005467">
    <property type="entry name" value="His_kinase_dom"/>
</dbReference>
<dbReference type="Gene3D" id="1.10.287.130">
    <property type="match status" value="1"/>
</dbReference>
<dbReference type="SUPFAM" id="SSF47384">
    <property type="entry name" value="Homodimeric domain of signal transducing histidine kinase"/>
    <property type="match status" value="1"/>
</dbReference>
<keyword evidence="5" id="KW-0902">Two-component regulatory system</keyword>
<gene>
    <name evidence="7" type="ORF">GCM10008905_32590</name>
</gene>
<keyword evidence="8" id="KW-1185">Reference proteome</keyword>
<sequence length="279" mass="32099">MLYVILGTLIISIFYLWKKIKKLERRDRVKTEFFMNITHDMRNHLNIILNTSKLIGLKVDKNLNDRIIALNQSSYGLLKLINNLIDMTKVENEFYSLNLENHNIVDAVEEIVQSVSCFIKDKGIDIIFDTEIEEKIMAFDKEKIERIMLNLLSNGAKFTPSGGRIEVNIYEKSSEILISVKDNGVGIEKEKQKYIFERYKQVKEGEVYEYGGSGIGLSLVKSFVEMHGGRVTLCSDYGRGSEFLISLPCKIINNEECRNINNFNVEMAKVEFSEVINKS</sequence>
<reference evidence="7 8" key="1">
    <citation type="journal article" date="2019" name="Int. J. Syst. Evol. Microbiol.">
        <title>The Global Catalogue of Microorganisms (GCM) 10K type strain sequencing project: providing services to taxonomists for standard genome sequencing and annotation.</title>
        <authorList>
            <consortium name="The Broad Institute Genomics Platform"/>
            <consortium name="The Broad Institute Genome Sequencing Center for Infectious Disease"/>
            <person name="Wu L."/>
            <person name="Ma J."/>
        </authorList>
    </citation>
    <scope>NUCLEOTIDE SEQUENCE [LARGE SCALE GENOMIC DNA]</scope>
    <source>
        <strain evidence="7 8">JCM 1405</strain>
    </source>
</reference>
<comment type="catalytic activity">
    <reaction evidence="1">
        <text>ATP + protein L-histidine = ADP + protein N-phospho-L-histidine.</text>
        <dbReference type="EC" id="2.7.13.3"/>
    </reaction>
</comment>
<protein>
    <recommendedName>
        <fullName evidence="2">histidine kinase</fullName>
        <ecNumber evidence="2">2.7.13.3</ecNumber>
    </recommendedName>
</protein>
<evidence type="ECO:0000259" key="6">
    <source>
        <dbReference type="PROSITE" id="PS50109"/>
    </source>
</evidence>
<dbReference type="InterPro" id="IPR003594">
    <property type="entry name" value="HATPase_dom"/>
</dbReference>
<dbReference type="EC" id="2.7.13.3" evidence="2"/>
<dbReference type="SMART" id="SM00387">
    <property type="entry name" value="HATPase_c"/>
    <property type="match status" value="1"/>
</dbReference>
<dbReference type="SUPFAM" id="SSF55874">
    <property type="entry name" value="ATPase domain of HSP90 chaperone/DNA topoisomerase II/histidine kinase"/>
    <property type="match status" value="1"/>
</dbReference>
<feature type="domain" description="Histidine kinase" evidence="6">
    <location>
        <begin position="36"/>
        <end position="251"/>
    </location>
</feature>
<dbReference type="CDD" id="cd00082">
    <property type="entry name" value="HisKA"/>
    <property type="match status" value="1"/>
</dbReference>
<evidence type="ECO:0000256" key="4">
    <source>
        <dbReference type="ARBA" id="ARBA00022777"/>
    </source>
</evidence>
<dbReference type="PRINTS" id="PR00344">
    <property type="entry name" value="BCTRLSENSOR"/>
</dbReference>
<dbReference type="InterPro" id="IPR036890">
    <property type="entry name" value="HATPase_C_sf"/>
</dbReference>
<proteinExistence type="predicted"/>
<keyword evidence="4" id="KW-0418">Kinase</keyword>
<dbReference type="RefSeq" id="WP_343771439.1">
    <property type="nucleotide sequence ID" value="NZ_BAAACF010000012.1"/>
</dbReference>
<accession>A0ABN1J7Z5</accession>
<dbReference type="InterPro" id="IPR003661">
    <property type="entry name" value="HisK_dim/P_dom"/>
</dbReference>
<dbReference type="PROSITE" id="PS50109">
    <property type="entry name" value="HIS_KIN"/>
    <property type="match status" value="1"/>
</dbReference>
<dbReference type="InterPro" id="IPR036097">
    <property type="entry name" value="HisK_dim/P_sf"/>
</dbReference>
<evidence type="ECO:0000256" key="1">
    <source>
        <dbReference type="ARBA" id="ARBA00000085"/>
    </source>
</evidence>
<dbReference type="Proteomes" id="UP001500339">
    <property type="component" value="Unassembled WGS sequence"/>
</dbReference>
<dbReference type="InterPro" id="IPR004358">
    <property type="entry name" value="Sig_transdc_His_kin-like_C"/>
</dbReference>
<evidence type="ECO:0000313" key="7">
    <source>
        <dbReference type="EMBL" id="GAA0730827.1"/>
    </source>
</evidence>
<dbReference type="Gene3D" id="3.30.565.10">
    <property type="entry name" value="Histidine kinase-like ATPase, C-terminal domain"/>
    <property type="match status" value="1"/>
</dbReference>
<evidence type="ECO:0000256" key="2">
    <source>
        <dbReference type="ARBA" id="ARBA00012438"/>
    </source>
</evidence>
<keyword evidence="4" id="KW-0808">Transferase</keyword>
<keyword evidence="3" id="KW-0597">Phosphoprotein</keyword>
<dbReference type="EMBL" id="BAAACF010000012">
    <property type="protein sequence ID" value="GAA0730827.1"/>
    <property type="molecule type" value="Genomic_DNA"/>
</dbReference>
<dbReference type="PANTHER" id="PTHR43547">
    <property type="entry name" value="TWO-COMPONENT HISTIDINE KINASE"/>
    <property type="match status" value="1"/>
</dbReference>
<dbReference type="Pfam" id="PF02518">
    <property type="entry name" value="HATPase_c"/>
    <property type="match status" value="1"/>
</dbReference>
<name>A0ABN1J7Z5_9CLOT</name>
<comment type="caution">
    <text evidence="7">The sequence shown here is derived from an EMBL/GenBank/DDBJ whole genome shotgun (WGS) entry which is preliminary data.</text>
</comment>
<dbReference type="PANTHER" id="PTHR43547:SF2">
    <property type="entry name" value="HYBRID SIGNAL TRANSDUCTION HISTIDINE KINASE C"/>
    <property type="match status" value="1"/>
</dbReference>
<organism evidence="7 8">
    <name type="scientific">Clostridium malenominatum</name>
    <dbReference type="NCBI Taxonomy" id="1539"/>
    <lineage>
        <taxon>Bacteria</taxon>
        <taxon>Bacillati</taxon>
        <taxon>Bacillota</taxon>
        <taxon>Clostridia</taxon>
        <taxon>Eubacteriales</taxon>
        <taxon>Clostridiaceae</taxon>
        <taxon>Clostridium</taxon>
    </lineage>
</organism>